<dbReference type="PANTHER" id="PTHR42861">
    <property type="entry name" value="CALCIUM-TRANSPORTING ATPASE"/>
    <property type="match status" value="1"/>
</dbReference>
<dbReference type="EMBL" id="JACAZI010000028">
    <property type="protein sequence ID" value="KAF7333819.1"/>
    <property type="molecule type" value="Genomic_DNA"/>
</dbReference>
<protein>
    <submittedName>
        <fullName evidence="3">Plasma membrane ATPase</fullName>
    </submittedName>
</protein>
<dbReference type="InterPro" id="IPR008250">
    <property type="entry name" value="ATPase_P-typ_transduc_dom_A_sf"/>
</dbReference>
<keyword evidence="4" id="KW-1185">Reference proteome</keyword>
<feature type="domain" description="P-type ATPase A" evidence="2">
    <location>
        <begin position="93"/>
        <end position="169"/>
    </location>
</feature>
<proteinExistence type="predicted"/>
<organism evidence="3 4">
    <name type="scientific">Mycena venus</name>
    <dbReference type="NCBI Taxonomy" id="2733690"/>
    <lineage>
        <taxon>Eukaryota</taxon>
        <taxon>Fungi</taxon>
        <taxon>Dikarya</taxon>
        <taxon>Basidiomycota</taxon>
        <taxon>Agaricomycotina</taxon>
        <taxon>Agaricomycetes</taxon>
        <taxon>Agaricomycetidae</taxon>
        <taxon>Agaricales</taxon>
        <taxon>Marasmiineae</taxon>
        <taxon>Mycenaceae</taxon>
        <taxon>Mycena</taxon>
    </lineage>
</organism>
<keyword evidence="1" id="KW-1133">Transmembrane helix</keyword>
<name>A0A8H7CDQ7_9AGAR</name>
<evidence type="ECO:0000313" key="4">
    <source>
        <dbReference type="Proteomes" id="UP000620124"/>
    </source>
</evidence>
<dbReference type="Gene3D" id="3.40.1110.10">
    <property type="entry name" value="Calcium-transporting ATPase, cytoplasmic domain N"/>
    <property type="match status" value="1"/>
</dbReference>
<dbReference type="OrthoDB" id="3010113at2759"/>
<dbReference type="GO" id="GO:0000166">
    <property type="term" value="F:nucleotide binding"/>
    <property type="evidence" value="ECO:0007669"/>
    <property type="project" value="InterPro"/>
</dbReference>
<keyword evidence="1" id="KW-0812">Transmembrane</keyword>
<dbReference type="InterPro" id="IPR023299">
    <property type="entry name" value="ATPase_P-typ_cyto_dom_N"/>
</dbReference>
<dbReference type="Pfam" id="PF00122">
    <property type="entry name" value="E1-E2_ATPase"/>
    <property type="match status" value="1"/>
</dbReference>
<dbReference type="InterPro" id="IPR023298">
    <property type="entry name" value="ATPase_P-typ_TM_dom_sf"/>
</dbReference>
<accession>A0A8H7CDQ7</accession>
<reference evidence="3" key="1">
    <citation type="submission" date="2020-05" db="EMBL/GenBank/DDBJ databases">
        <title>Mycena genomes resolve the evolution of fungal bioluminescence.</title>
        <authorList>
            <person name="Tsai I.J."/>
        </authorList>
    </citation>
    <scope>NUCLEOTIDE SEQUENCE</scope>
    <source>
        <strain evidence="3">CCC161011</strain>
    </source>
</reference>
<comment type="caution">
    <text evidence="3">The sequence shown here is derived from an EMBL/GenBank/DDBJ whole genome shotgun (WGS) entry which is preliminary data.</text>
</comment>
<dbReference type="Proteomes" id="UP000620124">
    <property type="component" value="Unassembled WGS sequence"/>
</dbReference>
<keyword evidence="1" id="KW-0472">Membrane</keyword>
<dbReference type="Gene3D" id="1.20.1110.10">
    <property type="entry name" value="Calcium-transporting ATPase, transmembrane domain"/>
    <property type="match status" value="1"/>
</dbReference>
<feature type="transmembrane region" description="Helical" evidence="1">
    <location>
        <begin position="194"/>
        <end position="216"/>
    </location>
</feature>
<gene>
    <name evidence="3" type="ORF">MVEN_02338800</name>
</gene>
<dbReference type="InterPro" id="IPR059000">
    <property type="entry name" value="ATPase_P-type_domA"/>
</dbReference>
<sequence>MIVIDDVFKLLQCDENGLSLDAVQRQFLSFMWNPLLWVMEATALFAIALSNGEGRAPNWQNFVGTILLLFINSAIDFYEERGAGNAVKVLVDLLAPKAKVKCSGSWSEIESTDLILGDMVSFKIGDIVPVDCRLTKAINVSIDQAALTGESLPQSKKLDDQCFLGISTGANTFFRRAVSLVGQDDDTTGHLQMILAQIGFFCLVAIGIFVVLYAGLRYSYCRAVSPSPCTPCYDVILLAAYASRTDNQDAIDSSVVQACGDPAGVHAGIKFLDFKPFNLMEKRMSKLKRITKGMTGAVIELCSRNRTEELEAKLEFASLRHPTSRHADTSPRYATRGLPALAVAYEGLDGNNHEATPPCSNYITIPRHDLRLVSHPQDHNRSNSFKTSAAPELILKTLGA</sequence>
<dbReference type="SUPFAM" id="SSF81653">
    <property type="entry name" value="Calcium ATPase, transduction domain A"/>
    <property type="match status" value="1"/>
</dbReference>
<evidence type="ECO:0000259" key="2">
    <source>
        <dbReference type="Pfam" id="PF00122"/>
    </source>
</evidence>
<evidence type="ECO:0000256" key="1">
    <source>
        <dbReference type="SAM" id="Phobius"/>
    </source>
</evidence>
<evidence type="ECO:0000313" key="3">
    <source>
        <dbReference type="EMBL" id="KAF7333819.1"/>
    </source>
</evidence>
<dbReference type="SUPFAM" id="SSF81665">
    <property type="entry name" value="Calcium ATPase, transmembrane domain M"/>
    <property type="match status" value="1"/>
</dbReference>
<dbReference type="AlphaFoldDB" id="A0A8H7CDQ7"/>
<dbReference type="Gene3D" id="2.70.150.10">
    <property type="entry name" value="Calcium-transporting ATPase, cytoplasmic transduction domain A"/>
    <property type="match status" value="1"/>
</dbReference>